<evidence type="ECO:0000313" key="3">
    <source>
        <dbReference type="Proteomes" id="UP000789405"/>
    </source>
</evidence>
<protein>
    <submittedName>
        <fullName evidence="2">23302_t:CDS:1</fullName>
    </submittedName>
</protein>
<organism evidence="2 3">
    <name type="scientific">Dentiscutata erythropus</name>
    <dbReference type="NCBI Taxonomy" id="1348616"/>
    <lineage>
        <taxon>Eukaryota</taxon>
        <taxon>Fungi</taxon>
        <taxon>Fungi incertae sedis</taxon>
        <taxon>Mucoromycota</taxon>
        <taxon>Glomeromycotina</taxon>
        <taxon>Glomeromycetes</taxon>
        <taxon>Diversisporales</taxon>
        <taxon>Gigasporaceae</taxon>
        <taxon>Dentiscutata</taxon>
    </lineage>
</organism>
<evidence type="ECO:0000313" key="2">
    <source>
        <dbReference type="EMBL" id="CAG8798536.1"/>
    </source>
</evidence>
<sequence length="97" mass="10874">MRQFKREFPTFPVSVGDFVLQKISESILGNWVETERKKKVKEAYDQGIAPPPKRKNSIPPLRNKRVALTPSSTLSSLQDELPSTITASITDSIETDS</sequence>
<dbReference type="EMBL" id="CAJVPY010033106">
    <property type="protein sequence ID" value="CAG8798536.1"/>
    <property type="molecule type" value="Genomic_DNA"/>
</dbReference>
<dbReference type="OrthoDB" id="2423387at2759"/>
<accession>A0A9N9P339</accession>
<dbReference type="Proteomes" id="UP000789405">
    <property type="component" value="Unassembled WGS sequence"/>
</dbReference>
<comment type="caution">
    <text evidence="2">The sequence shown here is derived from an EMBL/GenBank/DDBJ whole genome shotgun (WGS) entry which is preliminary data.</text>
</comment>
<feature type="region of interest" description="Disordered" evidence="1">
    <location>
        <begin position="39"/>
        <end position="63"/>
    </location>
</feature>
<feature type="non-terminal residue" evidence="2">
    <location>
        <position position="97"/>
    </location>
</feature>
<keyword evidence="3" id="KW-1185">Reference proteome</keyword>
<dbReference type="AlphaFoldDB" id="A0A9N9P339"/>
<reference evidence="2" key="1">
    <citation type="submission" date="2021-06" db="EMBL/GenBank/DDBJ databases">
        <authorList>
            <person name="Kallberg Y."/>
            <person name="Tangrot J."/>
            <person name="Rosling A."/>
        </authorList>
    </citation>
    <scope>NUCLEOTIDE SEQUENCE</scope>
    <source>
        <strain evidence="2">MA453B</strain>
    </source>
</reference>
<name>A0A9N9P339_9GLOM</name>
<gene>
    <name evidence="2" type="ORF">DERYTH_LOCUS22891</name>
</gene>
<proteinExistence type="predicted"/>
<evidence type="ECO:0000256" key="1">
    <source>
        <dbReference type="SAM" id="MobiDB-lite"/>
    </source>
</evidence>